<feature type="non-terminal residue" evidence="1">
    <location>
        <position position="54"/>
    </location>
</feature>
<dbReference type="Proteomes" id="UP000265520">
    <property type="component" value="Unassembled WGS sequence"/>
</dbReference>
<organism evidence="1 2">
    <name type="scientific">Trifolium medium</name>
    <dbReference type="NCBI Taxonomy" id="97028"/>
    <lineage>
        <taxon>Eukaryota</taxon>
        <taxon>Viridiplantae</taxon>
        <taxon>Streptophyta</taxon>
        <taxon>Embryophyta</taxon>
        <taxon>Tracheophyta</taxon>
        <taxon>Spermatophyta</taxon>
        <taxon>Magnoliopsida</taxon>
        <taxon>eudicotyledons</taxon>
        <taxon>Gunneridae</taxon>
        <taxon>Pentapetalae</taxon>
        <taxon>rosids</taxon>
        <taxon>fabids</taxon>
        <taxon>Fabales</taxon>
        <taxon>Fabaceae</taxon>
        <taxon>Papilionoideae</taxon>
        <taxon>50 kb inversion clade</taxon>
        <taxon>NPAAA clade</taxon>
        <taxon>Hologalegina</taxon>
        <taxon>IRL clade</taxon>
        <taxon>Trifolieae</taxon>
        <taxon>Trifolium</taxon>
    </lineage>
</organism>
<name>A0A392TSN4_9FABA</name>
<evidence type="ECO:0000313" key="2">
    <source>
        <dbReference type="Proteomes" id="UP000265520"/>
    </source>
</evidence>
<reference evidence="1 2" key="1">
    <citation type="journal article" date="2018" name="Front. Plant Sci.">
        <title>Red Clover (Trifolium pratense) and Zigzag Clover (T. medium) - A Picture of Genomic Similarities and Differences.</title>
        <authorList>
            <person name="Dluhosova J."/>
            <person name="Istvanek J."/>
            <person name="Nedelnik J."/>
            <person name="Repkova J."/>
        </authorList>
    </citation>
    <scope>NUCLEOTIDE SEQUENCE [LARGE SCALE GENOMIC DNA]</scope>
    <source>
        <strain evidence="2">cv. 10/8</strain>
        <tissue evidence="1">Leaf</tissue>
    </source>
</reference>
<proteinExistence type="predicted"/>
<sequence>MAPRRQWKSRKACASVLSRLGAGERSPGARKGSERLVDRFVAPAQIVGARRQLV</sequence>
<comment type="caution">
    <text evidence="1">The sequence shown here is derived from an EMBL/GenBank/DDBJ whole genome shotgun (WGS) entry which is preliminary data.</text>
</comment>
<dbReference type="EMBL" id="LXQA010631579">
    <property type="protein sequence ID" value="MCI63126.1"/>
    <property type="molecule type" value="Genomic_DNA"/>
</dbReference>
<dbReference type="AlphaFoldDB" id="A0A392TSN4"/>
<evidence type="ECO:0000313" key="1">
    <source>
        <dbReference type="EMBL" id="MCI63126.1"/>
    </source>
</evidence>
<accession>A0A392TSN4</accession>
<protein>
    <submittedName>
        <fullName evidence="1">Uncharacterized protein</fullName>
    </submittedName>
</protein>
<keyword evidence="2" id="KW-1185">Reference proteome</keyword>